<feature type="transmembrane region" description="Helical" evidence="1">
    <location>
        <begin position="44"/>
        <end position="65"/>
    </location>
</feature>
<dbReference type="AlphaFoldDB" id="L0HGB3"/>
<sequence precursor="true">MSSFLVDIAIWILLFGAFVFGVLGFFGLLIFPDIRSRMFTALRASLIAAGLVIASVFIYGINVYGETGEGIYFTLLAHMALLAIVLCAGTVVVTRILKRRIVETIPPLEA</sequence>
<reference evidence="2 3" key="2">
    <citation type="journal article" date="2014" name="Genome Announc.">
        <title>Complete Genome Sequence of Methanoregula formicica SMSPT, a Mesophilic Hydrogenotrophic Methanogen Isolated from a Methanogenic Upflow Anaerobic Sludge Blanket Reactor.</title>
        <authorList>
            <person name="Yamamoto K."/>
            <person name="Tamaki H."/>
            <person name="Cadillo-Quiroz H."/>
            <person name="Imachi H."/>
            <person name="Kyrpides N."/>
            <person name="Woyke T."/>
            <person name="Goodwin L."/>
            <person name="Zinder S.H."/>
            <person name="Kamagata Y."/>
            <person name="Liu W.T."/>
        </authorList>
    </citation>
    <scope>NUCLEOTIDE SEQUENCE [LARGE SCALE GENOMIC DNA]</scope>
    <source>
        <strain evidence="3">DSM 22288 / NBRC 105244 / SMSP</strain>
    </source>
</reference>
<name>L0HGB3_METFS</name>
<keyword evidence="3" id="KW-1185">Reference proteome</keyword>
<evidence type="ECO:0000256" key="1">
    <source>
        <dbReference type="SAM" id="Phobius"/>
    </source>
</evidence>
<organism evidence="2 3">
    <name type="scientific">Methanoregula formicica (strain DSM 22288 / NBRC 105244 / SMSP)</name>
    <dbReference type="NCBI Taxonomy" id="593750"/>
    <lineage>
        <taxon>Archaea</taxon>
        <taxon>Methanobacteriati</taxon>
        <taxon>Methanobacteriota</taxon>
        <taxon>Stenosarchaea group</taxon>
        <taxon>Methanomicrobia</taxon>
        <taxon>Methanomicrobiales</taxon>
        <taxon>Methanoregulaceae</taxon>
        <taxon>Methanoregula</taxon>
    </lineage>
</organism>
<protein>
    <submittedName>
        <fullName evidence="2">Uncharacterized protein</fullName>
    </submittedName>
</protein>
<evidence type="ECO:0000313" key="3">
    <source>
        <dbReference type="Proteomes" id="UP000010824"/>
    </source>
</evidence>
<accession>L0HGB3</accession>
<reference evidence="3" key="1">
    <citation type="submission" date="2011-12" db="EMBL/GenBank/DDBJ databases">
        <title>Complete sequence of Methanoregula formicicum SMSP.</title>
        <authorList>
            <person name="Lucas S."/>
            <person name="Han J."/>
            <person name="Lapidus A."/>
            <person name="Cheng J.-F."/>
            <person name="Goodwin L."/>
            <person name="Pitluck S."/>
            <person name="Peters L."/>
            <person name="Ovchinnikova G."/>
            <person name="Teshima H."/>
            <person name="Detter J.C."/>
            <person name="Han C."/>
            <person name="Tapia R."/>
            <person name="Land M."/>
            <person name="Hauser L."/>
            <person name="Kyrpides N."/>
            <person name="Ivanova N."/>
            <person name="Pagani I."/>
            <person name="Imachi H."/>
            <person name="Tamaki H."/>
            <person name="Sekiguchi Y."/>
            <person name="Kamagata Y."/>
            <person name="Cadillo-Quiroz H."/>
            <person name="Zinder S."/>
            <person name="Liu W.-T."/>
            <person name="Woyke T."/>
        </authorList>
    </citation>
    <scope>NUCLEOTIDE SEQUENCE [LARGE SCALE GENOMIC DNA]</scope>
    <source>
        <strain evidence="3">DSM 22288 / NBRC 105244 / SMSP</strain>
    </source>
</reference>
<dbReference type="STRING" id="593750.Metfor_2047"/>
<proteinExistence type="predicted"/>
<dbReference type="EMBL" id="CP003167">
    <property type="protein sequence ID" value="AGB03060.1"/>
    <property type="molecule type" value="Genomic_DNA"/>
</dbReference>
<dbReference type="InParanoid" id="L0HGB3"/>
<keyword evidence="1" id="KW-0472">Membrane</keyword>
<dbReference type="eggNOG" id="arCOG03082">
    <property type="taxonomic scope" value="Archaea"/>
</dbReference>
<feature type="transmembrane region" description="Helical" evidence="1">
    <location>
        <begin position="71"/>
        <end position="93"/>
    </location>
</feature>
<dbReference type="GeneID" id="14309440"/>
<dbReference type="Proteomes" id="UP000010824">
    <property type="component" value="Chromosome"/>
</dbReference>
<gene>
    <name evidence="2" type="ordered locus">Metfor_2047</name>
</gene>
<keyword evidence="1" id="KW-0812">Transmembrane</keyword>
<feature type="transmembrane region" description="Helical" evidence="1">
    <location>
        <begin position="6"/>
        <end position="32"/>
    </location>
</feature>
<evidence type="ECO:0000313" key="2">
    <source>
        <dbReference type="EMBL" id="AGB03060.1"/>
    </source>
</evidence>
<keyword evidence="1" id="KW-1133">Transmembrane helix</keyword>
<dbReference type="RefSeq" id="WP_015286023.1">
    <property type="nucleotide sequence ID" value="NC_019943.1"/>
</dbReference>
<dbReference type="KEGG" id="mfo:Metfor_2047"/>
<dbReference type="HOGENOM" id="CLU_2165263_0_0_2"/>